<name>A0ABN2CJF4_9ACTN</name>
<feature type="domain" description="Alanine dehydrogenase/pyridine nucleotide transhydrogenase N-terminal" evidence="1">
    <location>
        <begin position="27"/>
        <end position="137"/>
    </location>
</feature>
<proteinExistence type="predicted"/>
<dbReference type="Gene3D" id="3.40.50.720">
    <property type="entry name" value="NAD(P)-binding Rossmann-like Domain"/>
    <property type="match status" value="1"/>
</dbReference>
<gene>
    <name evidence="2" type="ORF">GCM10009741_76060</name>
</gene>
<dbReference type="Pfam" id="PF05222">
    <property type="entry name" value="AlaDh_PNT_N"/>
    <property type="match status" value="1"/>
</dbReference>
<protein>
    <recommendedName>
        <fullName evidence="1">Alanine dehydrogenase/pyridine nucleotide transhydrogenase N-terminal domain-containing protein</fullName>
    </recommendedName>
</protein>
<evidence type="ECO:0000313" key="3">
    <source>
        <dbReference type="Proteomes" id="UP001500363"/>
    </source>
</evidence>
<dbReference type="InterPro" id="IPR007886">
    <property type="entry name" value="AlaDH/PNT_N"/>
</dbReference>
<accession>A0ABN2CJF4</accession>
<dbReference type="Proteomes" id="UP001500363">
    <property type="component" value="Unassembled WGS sequence"/>
</dbReference>
<dbReference type="EMBL" id="BAAANC010000005">
    <property type="protein sequence ID" value="GAA1559735.1"/>
    <property type="molecule type" value="Genomic_DNA"/>
</dbReference>
<evidence type="ECO:0000313" key="2">
    <source>
        <dbReference type="EMBL" id="GAA1559735.1"/>
    </source>
</evidence>
<dbReference type="PANTHER" id="PTHR42795:SF1">
    <property type="entry name" value="ALANINE DEHYDROGENASE"/>
    <property type="match status" value="1"/>
</dbReference>
<evidence type="ECO:0000259" key="1">
    <source>
        <dbReference type="SMART" id="SM01003"/>
    </source>
</evidence>
<reference evidence="2 3" key="1">
    <citation type="journal article" date="2019" name="Int. J. Syst. Evol. Microbiol.">
        <title>The Global Catalogue of Microorganisms (GCM) 10K type strain sequencing project: providing services to taxonomists for standard genome sequencing and annotation.</title>
        <authorList>
            <consortium name="The Broad Institute Genomics Platform"/>
            <consortium name="The Broad Institute Genome Sequencing Center for Infectious Disease"/>
            <person name="Wu L."/>
            <person name="Ma J."/>
        </authorList>
    </citation>
    <scope>NUCLEOTIDE SEQUENCE [LARGE SCALE GENOMIC DNA]</scope>
    <source>
        <strain evidence="2 3">JCM 14303</strain>
    </source>
</reference>
<sequence>MDEEVVGPADKVRGPPVDCQVREQLFVHRVEQRARKNRVAITLAGVDILVVRGDEVLVQQGAGVGSRIDDQAYADAGATIVGSAEEVWGASELITKVKEPIAPSTGSCATTRCCSPTCCRERYGARRGRHGDRPVLASPA</sequence>
<comment type="caution">
    <text evidence="2">The sequence shown here is derived from an EMBL/GenBank/DDBJ whole genome shotgun (WGS) entry which is preliminary data.</text>
</comment>
<keyword evidence="3" id="KW-1185">Reference proteome</keyword>
<dbReference type="SMART" id="SM01003">
    <property type="entry name" value="AlaDh_PNT_N"/>
    <property type="match status" value="1"/>
</dbReference>
<dbReference type="PANTHER" id="PTHR42795">
    <property type="entry name" value="ALANINE DEHYDROGENASE"/>
    <property type="match status" value="1"/>
</dbReference>
<dbReference type="SUPFAM" id="SSF52283">
    <property type="entry name" value="Formate/glycerate dehydrogenase catalytic domain-like"/>
    <property type="match status" value="1"/>
</dbReference>
<organism evidence="2 3">
    <name type="scientific">Kribbella lupini</name>
    <dbReference type="NCBI Taxonomy" id="291602"/>
    <lineage>
        <taxon>Bacteria</taxon>
        <taxon>Bacillati</taxon>
        <taxon>Actinomycetota</taxon>
        <taxon>Actinomycetes</taxon>
        <taxon>Propionibacteriales</taxon>
        <taxon>Kribbellaceae</taxon>
        <taxon>Kribbella</taxon>
    </lineage>
</organism>